<feature type="domain" description="CobN/magnesium chelatase" evidence="10">
    <location>
        <begin position="166"/>
        <end position="1256"/>
    </location>
</feature>
<dbReference type="GO" id="GO:0015995">
    <property type="term" value="P:chlorophyll biosynthetic process"/>
    <property type="evidence" value="ECO:0007669"/>
    <property type="project" value="UniProtKB-KW"/>
</dbReference>
<sequence length="1279" mass="142691">MRFLFITMEPTNNSVLKSAAAELSREFGLDLDISMFNLGLNHSRLVWERLEREIPSADFIFGSMLFSEEIVRPLEQLLETATCPVCMITSNPALISQTRVGRFSLQKNSEEEKPQGIFKQLASKLRPSHNGSGESQRQLSLVRNVGKLMKHIPGKARDIHTFISAHQFWLNGSKENMRRFLCLLIDRYIPGYKGKLPQNDPIFYPDTALYHPDAGMPFSTTFELREWQEKHRPATGEGRVAILVMRATLLSENMLHVINLLRELESRNVQCCIAYSGGLDFRPALEGFFDPASSESMPIDLVVNATGFSLVGGPAETRSAEAVGILKKIGVPCFNLIPLAFQPISHWRENNLGLTPLQTALSVAVPELDGAIEPHVFAGLEEGSDRTLPLETETRALADRVARLVRLRRKANADKKLAIVLFNFPPNLGNAGTAAFLDVFESLLRLMRKLKDEGYQIDLPASVDALRDKLLEGNRLVFGTDGNVAAHYPVEQYRKAFPVYERIEPFWGDAPGELFNDGSRFHILGAMFGNLFVGQQPSFGYERDPMRLLMAKDAAPNHAFAAFYSWLDHVFRADALLHFGTHGALEFMPGKQVGLSQECWPKRLIGALPHFYCYCVNNPSEAAIAKRRGFATLVSYMAPPLEHAGLYKGMRQLRELVGSWRSRPSSEALAEIRELAGALDLDRAEEATSDEEYITWLNNELYLIEERMIPLGLHVLGSAPTAESLVDNLALLVSHARPELDNRSLPELVCAGLRLDYEKLVEHHEEEMELRESWQRVTSICHEAVKRFVGKLPASLPHGVTTASLLDGTLAVRMDEANAWLHKSAGIRPRQLDKLWHFLNGILAAMLENREIEAVTQALAGAYIPPSPGNDLVRNPAIVPTGRNIHSLDPYSIPTPFATRAGERSAEELLAQYRRETGELPESIALILWGTDNLKSDGEGVAQALALLGARTKTDELGKIGDVELISLEKLGRPRIDIVVTVSGIFRDLLSHQARLLDRAVRLAASADEPESMNFVRKHVLRQASELGVTADEAASRIYSNAPGSYGSNVNHLIESSTWEEEEQLADAFVNRKSFAFSPEGDWRESPEILRSALKNVTLTFQNIDSFEIGLSDIDHYYEYLGGVSKSVEVLGGAKPKVMVGDTGGFGKGQKIRSLESMVALEARTKLLNPKWYEAMLEHGYEGVREIESHLTNTYGWSATASAVKNWTYQQVTETFLQDREMLERMAALNPNATMSMTRRLLEASSRGFWEADEGTIEQLQELYEELETRIEGAHSPEV</sequence>
<dbReference type="STRING" id="274537.BIU88_10595"/>
<keyword evidence="3" id="KW-0602">Photosynthesis</keyword>
<comment type="similarity">
    <text evidence="1">Belongs to the Mg-chelatase subunit H family.</text>
</comment>
<dbReference type="KEGG" id="clz:BIU88_10595"/>
<dbReference type="Pfam" id="PF11965">
    <property type="entry name" value="DUF3479"/>
    <property type="match status" value="1"/>
</dbReference>
<dbReference type="PANTHER" id="PTHR44119">
    <property type="entry name" value="MAGNESIUM-CHELATASE SUBUNIT CHLH, CHLOROPLASTIC"/>
    <property type="match status" value="1"/>
</dbReference>
<dbReference type="GO" id="GO:0005524">
    <property type="term" value="F:ATP binding"/>
    <property type="evidence" value="ECO:0007669"/>
    <property type="project" value="UniProtKB-KW"/>
</dbReference>
<keyword evidence="13" id="KW-1185">Reference proteome</keyword>
<name>A0A1D8D027_CHLLM</name>
<organism evidence="12 13">
    <name type="scientific">Chlorobaculum limnaeum</name>
    <dbReference type="NCBI Taxonomy" id="274537"/>
    <lineage>
        <taxon>Bacteria</taxon>
        <taxon>Pseudomonadati</taxon>
        <taxon>Chlorobiota</taxon>
        <taxon>Chlorobiia</taxon>
        <taxon>Chlorobiales</taxon>
        <taxon>Chlorobiaceae</taxon>
        <taxon>Chlorobaculum</taxon>
    </lineage>
</organism>
<evidence type="ECO:0000256" key="7">
    <source>
        <dbReference type="ARBA" id="ARBA00023171"/>
    </source>
</evidence>
<dbReference type="OrthoDB" id="9757976at2"/>
<dbReference type="RefSeq" id="WP_069810734.1">
    <property type="nucleotide sequence ID" value="NZ_CP017305.1"/>
</dbReference>
<evidence type="ECO:0000259" key="11">
    <source>
        <dbReference type="Pfam" id="PF11965"/>
    </source>
</evidence>
<dbReference type="GO" id="GO:0015979">
    <property type="term" value="P:photosynthesis"/>
    <property type="evidence" value="ECO:0007669"/>
    <property type="project" value="UniProtKB-KW"/>
</dbReference>
<comment type="catalytic activity">
    <reaction evidence="9">
        <text>protoporphyrin IX + Mg(2+) + ATP + H2O = Mg-protoporphyrin IX + ADP + phosphate + 3 H(+)</text>
        <dbReference type="Rhea" id="RHEA:13961"/>
        <dbReference type="ChEBI" id="CHEBI:15377"/>
        <dbReference type="ChEBI" id="CHEBI:15378"/>
        <dbReference type="ChEBI" id="CHEBI:18420"/>
        <dbReference type="ChEBI" id="CHEBI:30616"/>
        <dbReference type="ChEBI" id="CHEBI:43474"/>
        <dbReference type="ChEBI" id="CHEBI:57306"/>
        <dbReference type="ChEBI" id="CHEBI:60492"/>
        <dbReference type="ChEBI" id="CHEBI:456216"/>
        <dbReference type="EC" id="6.6.1.1"/>
    </reaction>
</comment>
<dbReference type="InterPro" id="IPR011771">
    <property type="entry name" value="BchH"/>
</dbReference>
<dbReference type="InterPro" id="IPR022571">
    <property type="entry name" value="Mg_chelatase_H_N"/>
</dbReference>
<evidence type="ECO:0000256" key="6">
    <source>
        <dbReference type="ARBA" id="ARBA00022840"/>
    </source>
</evidence>
<protein>
    <recommendedName>
        <fullName evidence="2">magnesium chelatase</fullName>
        <ecNumber evidence="2">6.6.1.1</ecNumber>
    </recommendedName>
</protein>
<dbReference type="EC" id="6.6.1.1" evidence="2"/>
<keyword evidence="6" id="KW-0067">ATP-binding</keyword>
<dbReference type="Pfam" id="PF02514">
    <property type="entry name" value="CobN-Mg_chel"/>
    <property type="match status" value="1"/>
</dbReference>
<evidence type="ECO:0000256" key="4">
    <source>
        <dbReference type="ARBA" id="ARBA00022598"/>
    </source>
</evidence>
<evidence type="ECO:0000313" key="13">
    <source>
        <dbReference type="Proteomes" id="UP000095185"/>
    </source>
</evidence>
<evidence type="ECO:0000256" key="5">
    <source>
        <dbReference type="ARBA" id="ARBA00022741"/>
    </source>
</evidence>
<dbReference type="CDD" id="cd10150">
    <property type="entry name" value="CobN_like"/>
    <property type="match status" value="1"/>
</dbReference>
<evidence type="ECO:0000313" key="12">
    <source>
        <dbReference type="EMBL" id="AOS84542.1"/>
    </source>
</evidence>
<dbReference type="GO" id="GO:0016851">
    <property type="term" value="F:magnesium chelatase activity"/>
    <property type="evidence" value="ECO:0007669"/>
    <property type="project" value="UniProtKB-EC"/>
</dbReference>
<evidence type="ECO:0000256" key="2">
    <source>
        <dbReference type="ARBA" id="ARBA00012825"/>
    </source>
</evidence>
<evidence type="ECO:0000259" key="10">
    <source>
        <dbReference type="Pfam" id="PF02514"/>
    </source>
</evidence>
<comment type="pathway">
    <text evidence="8">Porphyrin-containing compound metabolism.</text>
</comment>
<evidence type="ECO:0000256" key="1">
    <source>
        <dbReference type="ARBA" id="ARBA00010851"/>
    </source>
</evidence>
<evidence type="ECO:0000256" key="9">
    <source>
        <dbReference type="ARBA" id="ARBA00048693"/>
    </source>
</evidence>
<keyword evidence="7" id="KW-0149">Chlorophyll biosynthesis</keyword>
<evidence type="ECO:0000256" key="8">
    <source>
        <dbReference type="ARBA" id="ARBA00023444"/>
    </source>
</evidence>
<dbReference type="InterPro" id="IPR003672">
    <property type="entry name" value="CobN/Mg_chltase"/>
</dbReference>
<evidence type="ECO:0000256" key="3">
    <source>
        <dbReference type="ARBA" id="ARBA00022531"/>
    </source>
</evidence>
<proteinExistence type="inferred from homology"/>
<keyword evidence="4" id="KW-0436">Ligase</keyword>
<dbReference type="EMBL" id="CP017305">
    <property type="protein sequence ID" value="AOS84542.1"/>
    <property type="molecule type" value="Genomic_DNA"/>
</dbReference>
<dbReference type="PANTHER" id="PTHR44119:SF1">
    <property type="entry name" value="MAGNESIUM-CHELATASE SUBUNIT CHLH, CHLOROPLASTIC"/>
    <property type="match status" value="1"/>
</dbReference>
<dbReference type="NCBIfam" id="NF009140">
    <property type="entry name" value="PRK12493.1"/>
    <property type="match status" value="1"/>
</dbReference>
<dbReference type="Proteomes" id="UP000095185">
    <property type="component" value="Chromosome"/>
</dbReference>
<dbReference type="NCBIfam" id="TIGR02025">
    <property type="entry name" value="BchH"/>
    <property type="match status" value="1"/>
</dbReference>
<reference evidence="12" key="1">
    <citation type="submission" date="2016-09" db="EMBL/GenBank/DDBJ databases">
        <title>Genome sequence of Chlorobaculum limnaeum.</title>
        <authorList>
            <person name="Liu Z."/>
            <person name="Tank M."/>
            <person name="Bryant D.A."/>
        </authorList>
    </citation>
    <scope>NUCLEOTIDE SEQUENCE [LARGE SCALE GENOMIC DNA]</scope>
    <source>
        <strain evidence="12">DSM 1677</strain>
    </source>
</reference>
<dbReference type="AlphaFoldDB" id="A0A1D8D027"/>
<feature type="domain" description="Magnesium chelatase subunit H N-terminal" evidence="11">
    <location>
        <begin position="2"/>
        <end position="163"/>
    </location>
</feature>
<gene>
    <name evidence="12" type="ORF">BIU88_10595</name>
</gene>
<accession>A0A1D8D027</accession>
<keyword evidence="5" id="KW-0547">Nucleotide-binding</keyword>